<dbReference type="HOGENOM" id="CLU_3088915_0_0_1"/>
<accession>L8X7H6</accession>
<name>L8X7H6_THACA</name>
<dbReference type="Proteomes" id="UP000011668">
    <property type="component" value="Unassembled WGS sequence"/>
</dbReference>
<reference evidence="1 2" key="1">
    <citation type="journal article" date="2013" name="Nat. Commun.">
        <title>The evolution and pathogenic mechanisms of the rice sheath blight pathogen.</title>
        <authorList>
            <person name="Zheng A."/>
            <person name="Lin R."/>
            <person name="Xu L."/>
            <person name="Qin P."/>
            <person name="Tang C."/>
            <person name="Ai P."/>
            <person name="Zhang D."/>
            <person name="Liu Y."/>
            <person name="Sun Z."/>
            <person name="Feng H."/>
            <person name="Wang Y."/>
            <person name="Chen Y."/>
            <person name="Liang X."/>
            <person name="Fu R."/>
            <person name="Li Q."/>
            <person name="Zhang J."/>
            <person name="Yu X."/>
            <person name="Xie Z."/>
            <person name="Ding L."/>
            <person name="Guan P."/>
            <person name="Tang J."/>
            <person name="Liang Y."/>
            <person name="Wang S."/>
            <person name="Deng Q."/>
            <person name="Li S."/>
            <person name="Zhu J."/>
            <person name="Wang L."/>
            <person name="Liu H."/>
            <person name="Li P."/>
        </authorList>
    </citation>
    <scope>NUCLEOTIDE SEQUENCE [LARGE SCALE GENOMIC DNA]</scope>
    <source>
        <strain evidence="2">AG-1 IA</strain>
    </source>
</reference>
<dbReference type="AlphaFoldDB" id="L8X7H6"/>
<proteinExistence type="predicted"/>
<keyword evidence="2" id="KW-1185">Reference proteome</keyword>
<protein>
    <submittedName>
        <fullName evidence="1">Uncharacterized protein</fullName>
    </submittedName>
</protein>
<sequence length="52" mass="6124">MLSQFAHQSVYHALELWCLVEEWSDHQLAVCNRITDEMRLTILFLRATSFVA</sequence>
<organism evidence="1 2">
    <name type="scientific">Thanatephorus cucumeris (strain AG1-IA)</name>
    <name type="common">Rice sheath blight fungus</name>
    <name type="synonym">Rhizoctonia solani</name>
    <dbReference type="NCBI Taxonomy" id="983506"/>
    <lineage>
        <taxon>Eukaryota</taxon>
        <taxon>Fungi</taxon>
        <taxon>Dikarya</taxon>
        <taxon>Basidiomycota</taxon>
        <taxon>Agaricomycotina</taxon>
        <taxon>Agaricomycetes</taxon>
        <taxon>Cantharellales</taxon>
        <taxon>Ceratobasidiaceae</taxon>
        <taxon>Rhizoctonia</taxon>
        <taxon>Rhizoctonia solani AG-1</taxon>
    </lineage>
</organism>
<comment type="caution">
    <text evidence="1">The sequence shown here is derived from an EMBL/GenBank/DDBJ whole genome shotgun (WGS) entry which is preliminary data.</text>
</comment>
<gene>
    <name evidence="1" type="ORF">AG1IA_00944</name>
</gene>
<evidence type="ECO:0000313" key="1">
    <source>
        <dbReference type="EMBL" id="ELU45047.1"/>
    </source>
</evidence>
<evidence type="ECO:0000313" key="2">
    <source>
        <dbReference type="Proteomes" id="UP000011668"/>
    </source>
</evidence>
<dbReference type="EMBL" id="AFRT01000220">
    <property type="protein sequence ID" value="ELU45047.1"/>
    <property type="molecule type" value="Genomic_DNA"/>
</dbReference>